<organism evidence="1 2">
    <name type="scientific">Pseudomonas nabeulensis</name>
    <dbReference type="NCBI Taxonomy" id="2293833"/>
    <lineage>
        <taxon>Bacteria</taxon>
        <taxon>Pseudomonadati</taxon>
        <taxon>Pseudomonadota</taxon>
        <taxon>Gammaproteobacteria</taxon>
        <taxon>Pseudomonadales</taxon>
        <taxon>Pseudomonadaceae</taxon>
        <taxon>Pseudomonas</taxon>
    </lineage>
</organism>
<dbReference type="AlphaFoldDB" id="A0A4Z0AIM0"/>
<proteinExistence type="predicted"/>
<evidence type="ECO:0000313" key="2">
    <source>
        <dbReference type="Proteomes" id="UP000297734"/>
    </source>
</evidence>
<evidence type="ECO:0000313" key="1">
    <source>
        <dbReference type="EMBL" id="TFY86039.1"/>
    </source>
</evidence>
<keyword evidence="2" id="KW-1185">Reference proteome</keyword>
<name>A0A4Z0AIM0_9PSED</name>
<protein>
    <submittedName>
        <fullName evidence="1">Uncharacterized protein</fullName>
    </submittedName>
</protein>
<dbReference type="OrthoDB" id="7004103at2"/>
<dbReference type="Proteomes" id="UP000297734">
    <property type="component" value="Unassembled WGS sequence"/>
</dbReference>
<accession>A0A4Z0AIM0</accession>
<sequence length="73" mass="8672">MYEDRKAQALTTWYELLEHPEVRMSAPEQYDELLRLAEEYCEEGFITREDRRRMIEKATANYRLAVEGLGQGT</sequence>
<dbReference type="EMBL" id="QUZT01000087">
    <property type="protein sequence ID" value="TFY86039.1"/>
    <property type="molecule type" value="Genomic_DNA"/>
</dbReference>
<gene>
    <name evidence="1" type="ORF">DYL61_28425</name>
</gene>
<reference evidence="1 2" key="1">
    <citation type="journal article" date="2019" name="Syst. Appl. Microbiol.">
        <title>New species of pathogenic Pseudomonas isolated from citrus in Tunisia: Proposal of Pseudomonas kairouanensis sp. nov. and Pseudomonas nabeulensis sp. nov.</title>
        <authorList>
            <person name="Oueslati M."/>
            <person name="Mulet M."/>
            <person name="Gomila M."/>
            <person name="Berge O."/>
            <person name="Hajlaoui M.R."/>
            <person name="Lalucat J."/>
            <person name="Sadfi-Zouaoui N."/>
            <person name="Garcia-Valdes E."/>
        </authorList>
    </citation>
    <scope>NUCLEOTIDE SEQUENCE [LARGE SCALE GENOMIC DNA]</scope>
    <source>
        <strain evidence="1 2">E10B</strain>
    </source>
</reference>
<comment type="caution">
    <text evidence="1">The sequence shown here is derived from an EMBL/GenBank/DDBJ whole genome shotgun (WGS) entry which is preliminary data.</text>
</comment>